<name>A0A8H4PN73_9HYPO</name>
<comment type="caution">
    <text evidence="1">The sequence shown here is derived from an EMBL/GenBank/DDBJ whole genome shotgun (WGS) entry which is preliminary data.</text>
</comment>
<dbReference type="Gene3D" id="3.30.450.150">
    <property type="entry name" value="Haem-degrading domain"/>
    <property type="match status" value="1"/>
</dbReference>
<dbReference type="InterPro" id="IPR010371">
    <property type="entry name" value="YBR137W-like"/>
</dbReference>
<gene>
    <name evidence="1" type="ORF">G6O67_005997</name>
</gene>
<dbReference type="Pfam" id="PF03928">
    <property type="entry name" value="HbpS-like"/>
    <property type="match status" value="1"/>
</dbReference>
<dbReference type="GO" id="GO:0006620">
    <property type="term" value="P:post-translational protein targeting to endoplasmic reticulum membrane"/>
    <property type="evidence" value="ECO:0007669"/>
    <property type="project" value="TreeGrafter"/>
</dbReference>
<dbReference type="AlphaFoldDB" id="A0A8H4PN73"/>
<accession>A0A8H4PN73</accession>
<keyword evidence="2" id="KW-1185">Reference proteome</keyword>
<evidence type="ECO:0008006" key="3">
    <source>
        <dbReference type="Google" id="ProtNLM"/>
    </source>
</evidence>
<sequence length="195" mass="20633">MSQTVWHRRFPAGFGVEKALAATRTPGPPEPIVFRPGEGENIGDLGSVLASFTADDAWELGHLLYARLRLLAPERPAIVHISMAGGPALFEAATGPGPTPNDAAWVARKRAAALRFGSSSWRLGRKFAGSQEWFAAELGPETAASLGNRGGAVPIRVAGVEGVVAVVVVSGLVMQHEDHGVIVEVIRDNWDPVES</sequence>
<proteinExistence type="predicted"/>
<dbReference type="InterPro" id="IPR038084">
    <property type="entry name" value="PduO/GlcC-like_sf"/>
</dbReference>
<dbReference type="EMBL" id="JAAVMX010000006">
    <property type="protein sequence ID" value="KAF4507353.1"/>
    <property type="molecule type" value="Genomic_DNA"/>
</dbReference>
<dbReference type="SUPFAM" id="SSF143744">
    <property type="entry name" value="GlcG-like"/>
    <property type="match status" value="1"/>
</dbReference>
<dbReference type="GO" id="GO:0072380">
    <property type="term" value="C:TRC complex"/>
    <property type="evidence" value="ECO:0007669"/>
    <property type="project" value="TreeGrafter"/>
</dbReference>
<dbReference type="Proteomes" id="UP000557566">
    <property type="component" value="Unassembled WGS sequence"/>
</dbReference>
<protein>
    <recommendedName>
        <fullName evidence="3">DUF967 domain protein</fullName>
    </recommendedName>
</protein>
<organism evidence="1 2">
    <name type="scientific">Ophiocordyceps sinensis</name>
    <dbReference type="NCBI Taxonomy" id="72228"/>
    <lineage>
        <taxon>Eukaryota</taxon>
        <taxon>Fungi</taxon>
        <taxon>Dikarya</taxon>
        <taxon>Ascomycota</taxon>
        <taxon>Pezizomycotina</taxon>
        <taxon>Sordariomycetes</taxon>
        <taxon>Hypocreomycetidae</taxon>
        <taxon>Hypocreales</taxon>
        <taxon>Ophiocordycipitaceae</taxon>
        <taxon>Ophiocordyceps</taxon>
    </lineage>
</organism>
<evidence type="ECO:0000313" key="2">
    <source>
        <dbReference type="Proteomes" id="UP000557566"/>
    </source>
</evidence>
<dbReference type="PANTHER" id="PTHR28255">
    <property type="match status" value="1"/>
</dbReference>
<reference evidence="1 2" key="1">
    <citation type="journal article" date="2020" name="Genome Biol. Evol.">
        <title>A new high-quality draft genome assembly of the Chinese cordyceps Ophiocordyceps sinensis.</title>
        <authorList>
            <person name="Shu R."/>
            <person name="Zhang J."/>
            <person name="Meng Q."/>
            <person name="Zhang H."/>
            <person name="Zhou G."/>
            <person name="Li M."/>
            <person name="Wu P."/>
            <person name="Zhao Y."/>
            <person name="Chen C."/>
            <person name="Qin Q."/>
        </authorList>
    </citation>
    <scope>NUCLEOTIDE SEQUENCE [LARGE SCALE GENOMIC DNA]</scope>
    <source>
        <strain evidence="1 2">IOZ07</strain>
    </source>
</reference>
<dbReference type="OrthoDB" id="2209940at2759"/>
<dbReference type="InterPro" id="IPR005624">
    <property type="entry name" value="PduO/GlcC-like"/>
</dbReference>
<dbReference type="PANTHER" id="PTHR28255:SF1">
    <property type="entry name" value="UPF0303 PROTEIN YBR137W"/>
    <property type="match status" value="1"/>
</dbReference>
<evidence type="ECO:0000313" key="1">
    <source>
        <dbReference type="EMBL" id="KAF4507353.1"/>
    </source>
</evidence>